<evidence type="ECO:0000256" key="7">
    <source>
        <dbReference type="SAM" id="Phobius"/>
    </source>
</evidence>
<keyword evidence="4 7" id="KW-1133">Transmembrane helix</keyword>
<feature type="transmembrane region" description="Helical" evidence="7">
    <location>
        <begin position="360"/>
        <end position="379"/>
    </location>
</feature>
<dbReference type="PANTHER" id="PTHR23501">
    <property type="entry name" value="MAJOR FACILITATOR SUPERFAMILY"/>
    <property type="match status" value="1"/>
</dbReference>
<gene>
    <name evidence="9" type="ORF">UA08_00105</name>
</gene>
<feature type="transmembrane region" description="Helical" evidence="7">
    <location>
        <begin position="279"/>
        <end position="300"/>
    </location>
</feature>
<organism evidence="9 10">
    <name type="scientific">Talaromyces atroroseus</name>
    <dbReference type="NCBI Taxonomy" id="1441469"/>
    <lineage>
        <taxon>Eukaryota</taxon>
        <taxon>Fungi</taxon>
        <taxon>Dikarya</taxon>
        <taxon>Ascomycota</taxon>
        <taxon>Pezizomycotina</taxon>
        <taxon>Eurotiomycetes</taxon>
        <taxon>Eurotiomycetidae</taxon>
        <taxon>Eurotiales</taxon>
        <taxon>Trichocomaceae</taxon>
        <taxon>Talaromyces</taxon>
        <taxon>Talaromyces sect. Trachyspermi</taxon>
    </lineage>
</organism>
<dbReference type="AlphaFoldDB" id="A0A225BDC9"/>
<dbReference type="InterPro" id="IPR020846">
    <property type="entry name" value="MFS_dom"/>
</dbReference>
<dbReference type="Pfam" id="PF07690">
    <property type="entry name" value="MFS_1"/>
    <property type="match status" value="1"/>
</dbReference>
<dbReference type="InterPro" id="IPR036259">
    <property type="entry name" value="MFS_trans_sf"/>
</dbReference>
<feature type="transmembrane region" description="Helical" evidence="7">
    <location>
        <begin position="527"/>
        <end position="548"/>
    </location>
</feature>
<feature type="transmembrane region" description="Helical" evidence="7">
    <location>
        <begin position="321"/>
        <end position="340"/>
    </location>
</feature>
<keyword evidence="5 7" id="KW-0472">Membrane</keyword>
<sequence>MTELVALDEISHTAHLASGQDAAPARTAELEQTSAEAEAERETGDETIYPRGIRFVLITFSIIFTVFLSALDSTIISTAIPSITDEFGHLNDVVWYSSAYSLTNFAFLSSWGKAYKYFPLKQTFIVAGLIFEIGNVVCATATSSSAVILGRAISGTGGGGIMSGGFTIIALTARPRYRAAYMGIVGATFGCSGIVGPLLGGILTDQASWRWCFWISLPIWATGATGIMFSLQNSATSAYTTLSLHKKLLQMDFSGSLLACASMTCFITAMHWGGVVKSWSSGAVVGCLVACAAFAGLFILNERLMGDRAMIQGRLLKNRVFVANLVYEFFLAGLYFPLLYSLPIQFQSIDNVSAAQSGIRLIPLILGISIFTMISNGIISMYRKHLPLTVLGAAVGTIGVGLIYGINENASTGKWIGYEIITAVGIGLVLQVPMVANQALVSSTDDIPEATALTLFFENMGTTIFNAATEAAFTSTIVSYLADNAPSVDASTVISSGAATQLRGLFTGEELQDVLSSYMDGCKVSHAMSLACGGLATAVSLVMAVPVVKEHLRLWMKKKSHVL</sequence>
<feature type="transmembrane region" description="Helical" evidence="7">
    <location>
        <begin position="208"/>
        <end position="231"/>
    </location>
</feature>
<dbReference type="GO" id="GO:0005886">
    <property type="term" value="C:plasma membrane"/>
    <property type="evidence" value="ECO:0007669"/>
    <property type="project" value="TreeGrafter"/>
</dbReference>
<dbReference type="PRINTS" id="PR01035">
    <property type="entry name" value="TCRTETA"/>
</dbReference>
<name>A0A225BDC9_TALAT</name>
<evidence type="ECO:0000256" key="5">
    <source>
        <dbReference type="ARBA" id="ARBA00023136"/>
    </source>
</evidence>
<dbReference type="Gene3D" id="1.20.1250.20">
    <property type="entry name" value="MFS general substrate transporter like domains"/>
    <property type="match status" value="1"/>
</dbReference>
<dbReference type="OrthoDB" id="10021397at2759"/>
<dbReference type="SUPFAM" id="SSF103473">
    <property type="entry name" value="MFS general substrate transporter"/>
    <property type="match status" value="1"/>
</dbReference>
<evidence type="ECO:0000256" key="4">
    <source>
        <dbReference type="ARBA" id="ARBA00022989"/>
    </source>
</evidence>
<comment type="subcellular location">
    <subcellularLocation>
        <location evidence="1">Membrane</location>
        <topology evidence="1">Multi-pass membrane protein</topology>
    </subcellularLocation>
</comment>
<keyword evidence="3 7" id="KW-0812">Transmembrane</keyword>
<proteinExistence type="predicted"/>
<dbReference type="EMBL" id="LFMY01000001">
    <property type="protein sequence ID" value="OKL64027.1"/>
    <property type="molecule type" value="Genomic_DNA"/>
</dbReference>
<evidence type="ECO:0000259" key="8">
    <source>
        <dbReference type="PROSITE" id="PS50850"/>
    </source>
</evidence>
<accession>A0A225BDC9</accession>
<evidence type="ECO:0000313" key="10">
    <source>
        <dbReference type="Proteomes" id="UP000214365"/>
    </source>
</evidence>
<dbReference type="PANTHER" id="PTHR23501:SF177">
    <property type="entry name" value="MAJOR FACILITATOR SUPERFAMILY (MFS) PROFILE DOMAIN-CONTAINING PROTEIN-RELATED"/>
    <property type="match status" value="1"/>
</dbReference>
<dbReference type="GO" id="GO:0022857">
    <property type="term" value="F:transmembrane transporter activity"/>
    <property type="evidence" value="ECO:0007669"/>
    <property type="project" value="InterPro"/>
</dbReference>
<keyword evidence="2" id="KW-0813">Transport</keyword>
<feature type="transmembrane region" description="Helical" evidence="7">
    <location>
        <begin position="93"/>
        <end position="111"/>
    </location>
</feature>
<dbReference type="GeneID" id="30999860"/>
<dbReference type="InterPro" id="IPR001958">
    <property type="entry name" value="Tet-R_TetA/multi-R_MdtG-like"/>
</dbReference>
<dbReference type="InterPro" id="IPR011701">
    <property type="entry name" value="MFS"/>
</dbReference>
<dbReference type="Proteomes" id="UP000214365">
    <property type="component" value="Unassembled WGS sequence"/>
</dbReference>
<comment type="caution">
    <text evidence="9">The sequence shown here is derived from an EMBL/GenBank/DDBJ whole genome shotgun (WGS) entry which is preliminary data.</text>
</comment>
<dbReference type="PROSITE" id="PS50850">
    <property type="entry name" value="MFS"/>
    <property type="match status" value="1"/>
</dbReference>
<evidence type="ECO:0000256" key="1">
    <source>
        <dbReference type="ARBA" id="ARBA00004141"/>
    </source>
</evidence>
<feature type="region of interest" description="Disordered" evidence="6">
    <location>
        <begin position="16"/>
        <end position="44"/>
    </location>
</feature>
<feature type="transmembrane region" description="Helical" evidence="7">
    <location>
        <begin position="179"/>
        <end position="202"/>
    </location>
</feature>
<feature type="transmembrane region" description="Helical" evidence="7">
    <location>
        <begin position="148"/>
        <end position="172"/>
    </location>
</feature>
<feature type="transmembrane region" description="Helical" evidence="7">
    <location>
        <begin position="55"/>
        <end position="81"/>
    </location>
</feature>
<evidence type="ECO:0000313" key="9">
    <source>
        <dbReference type="EMBL" id="OKL64027.1"/>
    </source>
</evidence>
<evidence type="ECO:0000256" key="3">
    <source>
        <dbReference type="ARBA" id="ARBA00022692"/>
    </source>
</evidence>
<evidence type="ECO:0000256" key="2">
    <source>
        <dbReference type="ARBA" id="ARBA00022448"/>
    </source>
</evidence>
<feature type="domain" description="Major facilitator superfamily (MFS) profile" evidence="8">
    <location>
        <begin position="58"/>
        <end position="552"/>
    </location>
</feature>
<keyword evidence="10" id="KW-1185">Reference proteome</keyword>
<dbReference type="RefSeq" id="XP_020124148.1">
    <property type="nucleotide sequence ID" value="XM_020259805.1"/>
</dbReference>
<protein>
    <recommendedName>
        <fullName evidence="8">Major facilitator superfamily (MFS) profile domain-containing protein</fullName>
    </recommendedName>
</protein>
<evidence type="ECO:0000256" key="6">
    <source>
        <dbReference type="SAM" id="MobiDB-lite"/>
    </source>
</evidence>
<feature type="transmembrane region" description="Helical" evidence="7">
    <location>
        <begin position="252"/>
        <end position="273"/>
    </location>
</feature>
<dbReference type="CDD" id="cd17502">
    <property type="entry name" value="MFS_Azr1_MDR_like"/>
    <property type="match status" value="1"/>
</dbReference>
<feature type="transmembrane region" description="Helical" evidence="7">
    <location>
        <begin position="123"/>
        <end position="142"/>
    </location>
</feature>
<feature type="transmembrane region" description="Helical" evidence="7">
    <location>
        <begin position="386"/>
        <end position="406"/>
    </location>
</feature>
<reference evidence="9 10" key="1">
    <citation type="submission" date="2015-06" db="EMBL/GenBank/DDBJ databases">
        <title>Talaromyces atroroseus IBT 11181 draft genome.</title>
        <authorList>
            <person name="Rasmussen K.B."/>
            <person name="Rasmussen S."/>
            <person name="Petersen B."/>
            <person name="Sicheritz-Ponten T."/>
            <person name="Mortensen U.H."/>
            <person name="Thrane U."/>
        </authorList>
    </citation>
    <scope>NUCLEOTIDE SEQUENCE [LARGE SCALE GENOMIC DNA]</scope>
    <source>
        <strain evidence="9 10">IBT 11181</strain>
    </source>
</reference>